<proteinExistence type="predicted"/>
<reference evidence="1" key="1">
    <citation type="submission" date="2022-06" db="EMBL/GenBank/DDBJ databases">
        <title>Isolation of gut microbiota from human fecal samples.</title>
        <authorList>
            <person name="Pamer E.G."/>
            <person name="Barat B."/>
            <person name="Waligurski E."/>
            <person name="Medina S."/>
            <person name="Paddock L."/>
            <person name="Mostad J."/>
        </authorList>
    </citation>
    <scope>NUCLEOTIDE SEQUENCE</scope>
    <source>
        <strain evidence="1">DFI.6.22</strain>
    </source>
</reference>
<comment type="caution">
    <text evidence="1">The sequence shown here is derived from an EMBL/GenBank/DDBJ whole genome shotgun (WGS) entry which is preliminary data.</text>
</comment>
<dbReference type="RefSeq" id="WP_193759115.1">
    <property type="nucleotide sequence ID" value="NZ_DAWDUM010000008.1"/>
</dbReference>
<protein>
    <submittedName>
        <fullName evidence="1">Uncharacterized protein</fullName>
    </submittedName>
</protein>
<name>A0AAJ1CGV2_9BACT</name>
<dbReference type="Proteomes" id="UP001205035">
    <property type="component" value="Unassembled WGS sequence"/>
</dbReference>
<sequence>MPIDGRPRESDYVPVFIRKPENGNRYGFAFGIDQEGVIGAARVRIYR</sequence>
<organism evidence="1 2">
    <name type="scientific">Alistipes onderdonkii</name>
    <dbReference type="NCBI Taxonomy" id="328813"/>
    <lineage>
        <taxon>Bacteria</taxon>
        <taxon>Pseudomonadati</taxon>
        <taxon>Bacteroidota</taxon>
        <taxon>Bacteroidia</taxon>
        <taxon>Bacteroidales</taxon>
        <taxon>Rikenellaceae</taxon>
        <taxon>Alistipes</taxon>
    </lineage>
</organism>
<dbReference type="AlphaFoldDB" id="A0AAJ1CGV2"/>
<gene>
    <name evidence="1" type="ORF">NE651_09665</name>
</gene>
<evidence type="ECO:0000313" key="1">
    <source>
        <dbReference type="EMBL" id="MCQ5083157.1"/>
    </source>
</evidence>
<evidence type="ECO:0000313" key="2">
    <source>
        <dbReference type="Proteomes" id="UP001205035"/>
    </source>
</evidence>
<dbReference type="EMBL" id="JANGBQ010000012">
    <property type="protein sequence ID" value="MCQ5083157.1"/>
    <property type="molecule type" value="Genomic_DNA"/>
</dbReference>
<accession>A0AAJ1CGV2</accession>